<dbReference type="RefSeq" id="WP_254951942.1">
    <property type="nucleotide sequence ID" value="NZ_JANDWY010000012.1"/>
</dbReference>
<dbReference type="EMBL" id="JANDWZ010000008">
    <property type="protein sequence ID" value="MCP9564035.1"/>
    <property type="molecule type" value="Genomic_DNA"/>
</dbReference>
<sequence>MSYGKGTICGQVIGDVLGPGTEGMTEKEISQKYPNGITHYSDIFQDRHRKWKIGDWPDDTDMMRCILDTFVACLKDDTFDITRRFKEWMMNGIMGIGRHTYNVMALSDYTKQYDIMPLNWRRKRIYLCKSHSVG</sequence>
<dbReference type="InterPro" id="IPR005502">
    <property type="entry name" value="Ribosyl_crysJ1"/>
</dbReference>
<accession>A0AAW5IKT2</accession>
<keyword evidence="1" id="KW-0460">Magnesium</keyword>
<organism evidence="2 3">
    <name type="scientific">Segatella copri</name>
    <dbReference type="NCBI Taxonomy" id="165179"/>
    <lineage>
        <taxon>Bacteria</taxon>
        <taxon>Pseudomonadati</taxon>
        <taxon>Bacteroidota</taxon>
        <taxon>Bacteroidia</taxon>
        <taxon>Bacteroidales</taxon>
        <taxon>Prevotellaceae</taxon>
        <taxon>Segatella</taxon>
    </lineage>
</organism>
<dbReference type="SUPFAM" id="SSF101478">
    <property type="entry name" value="ADP-ribosylglycohydrolase"/>
    <property type="match status" value="1"/>
</dbReference>
<dbReference type="Gene3D" id="1.10.4080.10">
    <property type="entry name" value="ADP-ribosylation/Crystallin J1"/>
    <property type="match status" value="1"/>
</dbReference>
<protein>
    <submittedName>
        <fullName evidence="2">ADP-ribosylglycohydrolase family protein</fullName>
    </submittedName>
</protein>
<dbReference type="InterPro" id="IPR036705">
    <property type="entry name" value="Ribosyl_crysJ1_sf"/>
</dbReference>
<dbReference type="Proteomes" id="UP001205531">
    <property type="component" value="Unassembled WGS sequence"/>
</dbReference>
<evidence type="ECO:0000256" key="1">
    <source>
        <dbReference type="PIRSR" id="PIRSR605502-1"/>
    </source>
</evidence>
<feature type="binding site" evidence="1">
    <location>
        <position position="58"/>
    </location>
    <ligand>
        <name>Mg(2+)</name>
        <dbReference type="ChEBI" id="CHEBI:18420"/>
        <label>1</label>
    </ligand>
</feature>
<gene>
    <name evidence="2" type="ORF">NNC64_05555</name>
</gene>
<feature type="binding site" evidence="1">
    <location>
        <position position="59"/>
    </location>
    <ligand>
        <name>Mg(2+)</name>
        <dbReference type="ChEBI" id="CHEBI:18420"/>
        <label>1</label>
    </ligand>
</feature>
<keyword evidence="1" id="KW-0479">Metal-binding</keyword>
<proteinExistence type="predicted"/>
<dbReference type="Pfam" id="PF03747">
    <property type="entry name" value="ADP_ribosyl_GH"/>
    <property type="match status" value="1"/>
</dbReference>
<reference evidence="2" key="1">
    <citation type="submission" date="2022-07" db="EMBL/GenBank/DDBJ databases">
        <title>Prevotella copri.</title>
        <authorList>
            <person name="Yang C."/>
        </authorList>
    </citation>
    <scope>NUCLEOTIDE SEQUENCE</scope>
    <source>
        <strain evidence="2">HF2107</strain>
    </source>
</reference>
<evidence type="ECO:0000313" key="3">
    <source>
        <dbReference type="Proteomes" id="UP001205531"/>
    </source>
</evidence>
<name>A0AAW5IKT2_9BACT</name>
<evidence type="ECO:0000313" key="2">
    <source>
        <dbReference type="EMBL" id="MCP9564035.1"/>
    </source>
</evidence>
<comment type="cofactor">
    <cofactor evidence="1">
        <name>Mg(2+)</name>
        <dbReference type="ChEBI" id="CHEBI:18420"/>
    </cofactor>
    <text evidence="1">Binds 2 magnesium ions per subunit.</text>
</comment>
<dbReference type="GO" id="GO:0046872">
    <property type="term" value="F:metal ion binding"/>
    <property type="evidence" value="ECO:0007669"/>
    <property type="project" value="UniProtKB-KW"/>
</dbReference>
<comment type="caution">
    <text evidence="2">The sequence shown here is derived from an EMBL/GenBank/DDBJ whole genome shotgun (WGS) entry which is preliminary data.</text>
</comment>
<dbReference type="AlphaFoldDB" id="A0AAW5IKT2"/>